<keyword evidence="9" id="KW-0458">Lysosome</keyword>
<dbReference type="GO" id="GO:0005886">
    <property type="term" value="C:plasma membrane"/>
    <property type="evidence" value="ECO:0007669"/>
    <property type="project" value="TreeGrafter"/>
</dbReference>
<dbReference type="PANTHER" id="PTHR31525:SF1">
    <property type="entry name" value="HEME TRANSPORTER HRG1"/>
    <property type="match status" value="1"/>
</dbReference>
<keyword evidence="7 10" id="KW-1133">Transmembrane helix</keyword>
<keyword evidence="5 10" id="KW-0812">Transmembrane</keyword>
<protein>
    <recommendedName>
        <fullName evidence="13">Heme transporter hrg-1</fullName>
    </recommendedName>
</protein>
<evidence type="ECO:0000313" key="12">
    <source>
        <dbReference type="Proteomes" id="UP001432322"/>
    </source>
</evidence>
<dbReference type="PANTHER" id="PTHR31525">
    <property type="entry name" value="HEME TRANSPORTER HRG1"/>
    <property type="match status" value="1"/>
</dbReference>
<evidence type="ECO:0000256" key="4">
    <source>
        <dbReference type="ARBA" id="ARBA00022448"/>
    </source>
</evidence>
<evidence type="ECO:0000256" key="10">
    <source>
        <dbReference type="SAM" id="Phobius"/>
    </source>
</evidence>
<evidence type="ECO:0000256" key="5">
    <source>
        <dbReference type="ARBA" id="ARBA00022692"/>
    </source>
</evidence>
<gene>
    <name evidence="11" type="ORF">PFISCL1PPCAC_24752</name>
</gene>
<keyword evidence="4" id="KW-0813">Transport</keyword>
<comment type="similarity">
    <text evidence="3">Belongs to the HRG family.</text>
</comment>
<evidence type="ECO:0000256" key="9">
    <source>
        <dbReference type="ARBA" id="ARBA00023228"/>
    </source>
</evidence>
<feature type="transmembrane region" description="Helical" evidence="10">
    <location>
        <begin position="40"/>
        <end position="60"/>
    </location>
</feature>
<organism evidence="11 12">
    <name type="scientific">Pristionchus fissidentatus</name>
    <dbReference type="NCBI Taxonomy" id="1538716"/>
    <lineage>
        <taxon>Eukaryota</taxon>
        <taxon>Metazoa</taxon>
        <taxon>Ecdysozoa</taxon>
        <taxon>Nematoda</taxon>
        <taxon>Chromadorea</taxon>
        <taxon>Rhabditida</taxon>
        <taxon>Rhabditina</taxon>
        <taxon>Diplogasteromorpha</taxon>
        <taxon>Diplogasteroidea</taxon>
        <taxon>Neodiplogasteridae</taxon>
        <taxon>Pristionchus</taxon>
    </lineage>
</organism>
<feature type="non-terminal residue" evidence="11">
    <location>
        <position position="1"/>
    </location>
</feature>
<evidence type="ECO:0000256" key="7">
    <source>
        <dbReference type="ARBA" id="ARBA00022989"/>
    </source>
</evidence>
<comment type="caution">
    <text evidence="11">The sequence shown here is derived from an EMBL/GenBank/DDBJ whole genome shotgun (WGS) entry which is preliminary data.</text>
</comment>
<evidence type="ECO:0000313" key="11">
    <source>
        <dbReference type="EMBL" id="GMT33455.1"/>
    </source>
</evidence>
<feature type="transmembrane region" description="Helical" evidence="10">
    <location>
        <begin position="106"/>
        <end position="129"/>
    </location>
</feature>
<comment type="subcellular location">
    <subcellularLocation>
        <location evidence="2">Endosome membrane</location>
        <topology evidence="2">Multi-pass membrane protein</topology>
    </subcellularLocation>
    <subcellularLocation>
        <location evidence="1">Lysosome membrane</location>
        <topology evidence="1">Multi-pass membrane protein</topology>
    </subcellularLocation>
</comment>
<dbReference type="GO" id="GO:0020037">
    <property type="term" value="F:heme binding"/>
    <property type="evidence" value="ECO:0007669"/>
    <property type="project" value="TreeGrafter"/>
</dbReference>
<dbReference type="Pfam" id="PF16954">
    <property type="entry name" value="HRG"/>
    <property type="match status" value="1"/>
</dbReference>
<sequence>SLPSFVPSPSPLSLSPFPHQSCLSLPFTHRSTMTCCTLKVKIAFTILGISAGVMAGSWFAIGFHNISTSIMAFASAFFAALSLYMHWAYKKNWMIEWTDRRFKTIFYINVILFIFASAGMVVCMVIAGINHQGITYDELMGENLWMTSVWCFMTAKWTGMSAFYARSYNREVMAPLVHSPPIY</sequence>
<keyword evidence="6" id="KW-0967">Endosome</keyword>
<keyword evidence="8 10" id="KW-0472">Membrane</keyword>
<evidence type="ECO:0000256" key="3">
    <source>
        <dbReference type="ARBA" id="ARBA00006203"/>
    </source>
</evidence>
<dbReference type="AlphaFoldDB" id="A0AAV5WP93"/>
<name>A0AAV5WP93_9BILA</name>
<dbReference type="PRINTS" id="PR02095">
    <property type="entry name" value="TRNSPORTRHRG"/>
</dbReference>
<evidence type="ECO:0008006" key="13">
    <source>
        <dbReference type="Google" id="ProtNLM"/>
    </source>
</evidence>
<feature type="transmembrane region" description="Helical" evidence="10">
    <location>
        <begin position="66"/>
        <end position="85"/>
    </location>
</feature>
<dbReference type="InterPro" id="IPR026218">
    <property type="entry name" value="HRG"/>
</dbReference>
<evidence type="ECO:0000256" key="1">
    <source>
        <dbReference type="ARBA" id="ARBA00004155"/>
    </source>
</evidence>
<keyword evidence="12" id="KW-1185">Reference proteome</keyword>
<dbReference type="EMBL" id="BTSY01000006">
    <property type="protein sequence ID" value="GMT33455.1"/>
    <property type="molecule type" value="Genomic_DNA"/>
</dbReference>
<accession>A0AAV5WP93</accession>
<evidence type="ECO:0000256" key="8">
    <source>
        <dbReference type="ARBA" id="ARBA00023136"/>
    </source>
</evidence>
<proteinExistence type="inferred from homology"/>
<dbReference type="GO" id="GO:0015232">
    <property type="term" value="F:heme transmembrane transporter activity"/>
    <property type="evidence" value="ECO:0007669"/>
    <property type="project" value="InterPro"/>
</dbReference>
<feature type="transmembrane region" description="Helical" evidence="10">
    <location>
        <begin position="144"/>
        <end position="165"/>
    </location>
</feature>
<evidence type="ECO:0000256" key="6">
    <source>
        <dbReference type="ARBA" id="ARBA00022753"/>
    </source>
</evidence>
<evidence type="ECO:0000256" key="2">
    <source>
        <dbReference type="ARBA" id="ARBA00004337"/>
    </source>
</evidence>
<dbReference type="GO" id="GO:0005765">
    <property type="term" value="C:lysosomal membrane"/>
    <property type="evidence" value="ECO:0007669"/>
    <property type="project" value="UniProtKB-SubCell"/>
</dbReference>
<dbReference type="GO" id="GO:0010008">
    <property type="term" value="C:endosome membrane"/>
    <property type="evidence" value="ECO:0007669"/>
    <property type="project" value="UniProtKB-SubCell"/>
</dbReference>
<reference evidence="11" key="1">
    <citation type="submission" date="2023-10" db="EMBL/GenBank/DDBJ databases">
        <title>Genome assembly of Pristionchus species.</title>
        <authorList>
            <person name="Yoshida K."/>
            <person name="Sommer R.J."/>
        </authorList>
    </citation>
    <scope>NUCLEOTIDE SEQUENCE</scope>
    <source>
        <strain evidence="11">RS5133</strain>
    </source>
</reference>
<dbReference type="Proteomes" id="UP001432322">
    <property type="component" value="Unassembled WGS sequence"/>
</dbReference>